<protein>
    <submittedName>
        <fullName evidence="2">Uncharacterized protein</fullName>
    </submittedName>
</protein>
<keyword evidence="3" id="KW-1185">Reference proteome</keyword>
<accession>A0ABR0B9T0</accession>
<evidence type="ECO:0000313" key="2">
    <source>
        <dbReference type="EMBL" id="KAK4045334.1"/>
    </source>
</evidence>
<dbReference type="Proteomes" id="UP001234178">
    <property type="component" value="Unassembled WGS sequence"/>
</dbReference>
<dbReference type="EMBL" id="JAOYFB010000042">
    <property type="protein sequence ID" value="KAK4045334.1"/>
    <property type="molecule type" value="Genomic_DNA"/>
</dbReference>
<evidence type="ECO:0000313" key="3">
    <source>
        <dbReference type="Proteomes" id="UP001234178"/>
    </source>
</evidence>
<name>A0ABR0B9T0_9CRUS</name>
<reference evidence="2 3" key="1">
    <citation type="journal article" date="2023" name="Nucleic Acids Res.">
        <title>The hologenome of Daphnia magna reveals possible DNA methylation and microbiome-mediated evolution of the host genome.</title>
        <authorList>
            <person name="Chaturvedi A."/>
            <person name="Li X."/>
            <person name="Dhandapani V."/>
            <person name="Marshall H."/>
            <person name="Kissane S."/>
            <person name="Cuenca-Cambronero M."/>
            <person name="Asole G."/>
            <person name="Calvet F."/>
            <person name="Ruiz-Romero M."/>
            <person name="Marangio P."/>
            <person name="Guigo R."/>
            <person name="Rago D."/>
            <person name="Mirbahai L."/>
            <person name="Eastwood N."/>
            <person name="Colbourne J.K."/>
            <person name="Zhou J."/>
            <person name="Mallon E."/>
            <person name="Orsini L."/>
        </authorList>
    </citation>
    <scope>NUCLEOTIDE SEQUENCE [LARGE SCALE GENOMIC DNA]</scope>
    <source>
        <strain evidence="2">LRV0_1</strain>
    </source>
</reference>
<feature type="region of interest" description="Disordered" evidence="1">
    <location>
        <begin position="43"/>
        <end position="80"/>
    </location>
</feature>
<sequence>MLIETYRKKYPEYLTFSPDKQCDNSFNLLQETSSITKKSKLSKSGKTLLTGENNQSDCDVSSSITKKSKPNKSNKKPTKISASSLVVNMDESENIVRQLTNYFSKNKDEELWYYKYQTNQLKSLLRSRNEEIPVVIHSVLSNF</sequence>
<gene>
    <name evidence="2" type="ORF">OUZ56_032871</name>
</gene>
<comment type="caution">
    <text evidence="2">The sequence shown here is derived from an EMBL/GenBank/DDBJ whole genome shotgun (WGS) entry which is preliminary data.</text>
</comment>
<feature type="compositionally biased region" description="Basic residues" evidence="1">
    <location>
        <begin position="66"/>
        <end position="78"/>
    </location>
</feature>
<organism evidence="2 3">
    <name type="scientific">Daphnia magna</name>
    <dbReference type="NCBI Taxonomy" id="35525"/>
    <lineage>
        <taxon>Eukaryota</taxon>
        <taxon>Metazoa</taxon>
        <taxon>Ecdysozoa</taxon>
        <taxon>Arthropoda</taxon>
        <taxon>Crustacea</taxon>
        <taxon>Branchiopoda</taxon>
        <taxon>Diplostraca</taxon>
        <taxon>Cladocera</taxon>
        <taxon>Anomopoda</taxon>
        <taxon>Daphniidae</taxon>
        <taxon>Daphnia</taxon>
    </lineage>
</organism>
<proteinExistence type="predicted"/>
<evidence type="ECO:0000256" key="1">
    <source>
        <dbReference type="SAM" id="MobiDB-lite"/>
    </source>
</evidence>